<dbReference type="AlphaFoldDB" id="A0AAV7QVY9"/>
<name>A0AAV7QVY9_PLEWA</name>
<feature type="compositionally biased region" description="Polar residues" evidence="1">
    <location>
        <begin position="41"/>
        <end position="53"/>
    </location>
</feature>
<feature type="region of interest" description="Disordered" evidence="1">
    <location>
        <begin position="138"/>
        <end position="168"/>
    </location>
</feature>
<protein>
    <submittedName>
        <fullName evidence="2">Uncharacterized protein</fullName>
    </submittedName>
</protein>
<organism evidence="2 3">
    <name type="scientific">Pleurodeles waltl</name>
    <name type="common">Iberian ribbed newt</name>
    <dbReference type="NCBI Taxonomy" id="8319"/>
    <lineage>
        <taxon>Eukaryota</taxon>
        <taxon>Metazoa</taxon>
        <taxon>Chordata</taxon>
        <taxon>Craniata</taxon>
        <taxon>Vertebrata</taxon>
        <taxon>Euteleostomi</taxon>
        <taxon>Amphibia</taxon>
        <taxon>Batrachia</taxon>
        <taxon>Caudata</taxon>
        <taxon>Salamandroidea</taxon>
        <taxon>Salamandridae</taxon>
        <taxon>Pleurodelinae</taxon>
        <taxon>Pleurodeles</taxon>
    </lineage>
</organism>
<reference evidence="2" key="1">
    <citation type="journal article" date="2022" name="bioRxiv">
        <title>Sequencing and chromosome-scale assembly of the giantPleurodeles waltlgenome.</title>
        <authorList>
            <person name="Brown T."/>
            <person name="Elewa A."/>
            <person name="Iarovenko S."/>
            <person name="Subramanian E."/>
            <person name="Araus A.J."/>
            <person name="Petzold A."/>
            <person name="Susuki M."/>
            <person name="Suzuki K.-i.T."/>
            <person name="Hayashi T."/>
            <person name="Toyoda A."/>
            <person name="Oliveira C."/>
            <person name="Osipova E."/>
            <person name="Leigh N.D."/>
            <person name="Simon A."/>
            <person name="Yun M.H."/>
        </authorList>
    </citation>
    <scope>NUCLEOTIDE SEQUENCE</scope>
    <source>
        <strain evidence="2">20211129_DDA</strain>
        <tissue evidence="2">Liver</tissue>
    </source>
</reference>
<sequence>MPGECQESIAHAAPSSDQPFTPNLDRTGRGRGVRGTERVVQSSSSGRVETAENTDACMPLAPASHYPRAALSSCDHRTAKQVERGEEGRHTSIRSFHSVFNLSLPSDKSICNFPWRFKANARDAHAVHGSVCAGTARTLSAPRSPHRGHAFSSATATEINPSPGERFP</sequence>
<gene>
    <name evidence="2" type="ORF">NDU88_011001</name>
</gene>
<comment type="caution">
    <text evidence="2">The sequence shown here is derived from an EMBL/GenBank/DDBJ whole genome shotgun (WGS) entry which is preliminary data.</text>
</comment>
<feature type="region of interest" description="Disordered" evidence="1">
    <location>
        <begin position="1"/>
        <end position="54"/>
    </location>
</feature>
<dbReference type="Proteomes" id="UP001066276">
    <property type="component" value="Chromosome 6"/>
</dbReference>
<evidence type="ECO:0000313" key="2">
    <source>
        <dbReference type="EMBL" id="KAJ1144704.1"/>
    </source>
</evidence>
<evidence type="ECO:0000313" key="3">
    <source>
        <dbReference type="Proteomes" id="UP001066276"/>
    </source>
</evidence>
<accession>A0AAV7QVY9</accession>
<keyword evidence="3" id="KW-1185">Reference proteome</keyword>
<proteinExistence type="predicted"/>
<evidence type="ECO:0000256" key="1">
    <source>
        <dbReference type="SAM" id="MobiDB-lite"/>
    </source>
</evidence>
<dbReference type="EMBL" id="JANPWB010000010">
    <property type="protein sequence ID" value="KAJ1144704.1"/>
    <property type="molecule type" value="Genomic_DNA"/>
</dbReference>